<reference evidence="7 8" key="1">
    <citation type="submission" date="2024-09" db="EMBL/GenBank/DDBJ databases">
        <title>A chromosome-level genome assembly of Gray's grenadier anchovy, Coilia grayii.</title>
        <authorList>
            <person name="Fu Z."/>
        </authorList>
    </citation>
    <scope>NUCLEOTIDE SEQUENCE [LARGE SCALE GENOMIC DNA]</scope>
    <source>
        <strain evidence="7">G4</strain>
        <tissue evidence="7">Muscle</tissue>
    </source>
</reference>
<feature type="domain" description="C2H2-type" evidence="6">
    <location>
        <begin position="3288"/>
        <end position="3311"/>
    </location>
</feature>
<dbReference type="Proteomes" id="UP001591681">
    <property type="component" value="Unassembled WGS sequence"/>
</dbReference>
<feature type="region of interest" description="Disordered" evidence="5">
    <location>
        <begin position="2273"/>
        <end position="2300"/>
    </location>
</feature>
<dbReference type="InterPro" id="IPR029400">
    <property type="entry name" value="TINF2_N"/>
</dbReference>
<feature type="region of interest" description="Disordered" evidence="5">
    <location>
        <begin position="271"/>
        <end position="324"/>
    </location>
</feature>
<dbReference type="InterPro" id="IPR013087">
    <property type="entry name" value="Znf_C2H2_type"/>
</dbReference>
<feature type="region of interest" description="Disordered" evidence="5">
    <location>
        <begin position="3320"/>
        <end position="3346"/>
    </location>
</feature>
<dbReference type="SUPFAM" id="SSF57667">
    <property type="entry name" value="beta-beta-alpha zinc fingers"/>
    <property type="match status" value="10"/>
</dbReference>
<feature type="compositionally biased region" description="Basic and acidic residues" evidence="5">
    <location>
        <begin position="1018"/>
        <end position="1034"/>
    </location>
</feature>
<dbReference type="CDD" id="cd11657">
    <property type="entry name" value="TIN2_N"/>
    <property type="match status" value="5"/>
</dbReference>
<dbReference type="Gene3D" id="3.30.160.60">
    <property type="entry name" value="Classic Zinc Finger"/>
    <property type="match status" value="10"/>
</dbReference>
<dbReference type="GO" id="GO:0008270">
    <property type="term" value="F:zinc ion binding"/>
    <property type="evidence" value="ECO:0007669"/>
    <property type="project" value="UniProtKB-KW"/>
</dbReference>
<gene>
    <name evidence="7" type="ORF">ACEWY4_002111</name>
</gene>
<keyword evidence="1" id="KW-0479">Metal-binding</keyword>
<dbReference type="PROSITE" id="PS00028">
    <property type="entry name" value="ZINC_FINGER_C2H2_1"/>
    <property type="match status" value="22"/>
</dbReference>
<feature type="compositionally biased region" description="Polar residues" evidence="5">
    <location>
        <begin position="429"/>
        <end position="442"/>
    </location>
</feature>
<dbReference type="FunFam" id="3.30.160.60:FF:000446">
    <property type="entry name" value="Zinc finger protein"/>
    <property type="match status" value="1"/>
</dbReference>
<evidence type="ECO:0000256" key="2">
    <source>
        <dbReference type="ARBA" id="ARBA00022771"/>
    </source>
</evidence>
<sequence>MLFSDPAPPLSSLRFLIPPVRLISACMWQIAKEQHLEHYEHLENFVTLVTKIVPDILSQRQRTTLIMGLRAKVLLEMCRGDLPVDSQTVKNHLHQIQSSDLIKSRHSEMDNFQSNLLNLILQLLEDPAKREDFFQRVYPVEYGPDFDKALQVLVCYLISRLDQLLPVPNFKQVASWVNSSCLWDECKQYTCQTEDLQRLLQHNCHRPLDNNGLPSVVEDRIITALSRSPTADSQCSQSIFQREPCVDVWRSSYEMHQDNQQAQGLHQYSQGVNTTSDASKEEQEQSDYQIDVNHEDDDVETECELTEYEGRENDATDDSGVSSRPLKFDMSRGTMQTASPESCDLEGIAVEKLKIPDTSGQNYKSFRGVLMDPPTMPLSDFHLMFPVSKSDQNVQKIQAGTHPGERIELNAILTLPSQESPQQTTLLVVPGTSSNSQDNNGTVKEDPSQDVANTQVASHSTGKVCSSVGQTKTLVSQQGQKKCPHCSRCFTYYSDLLRHQRCHQRLQFRMKSREASVLAVHKLKQLKAPTYTCPTCGRTLGSLISLRQHQKMHERMPLKCSSCGRNFERMSGLMSHMQTHLNQVGPSPPSSSQDTPTETEAAVAQINRSQCRFCGMNFPTMIELHNHLMTHTELKPYHCNYCGQQSSYEMERQYIAKEEPGLHLSVLRLLSSPLRLICATIWRVVQEADVLSYGILEEFLTLIAETVPDLLDQRQWAQLILGLRAKVILELCRCESSTDTETIQHHLDRIRLPAESSVRDADVEASQSNFLALVDILLSDSVEREIFFQEVFPVEYGPKYDLALQRLISIFVSRLEEFLPIPRIDKLASMLGVAPSVMEECFQTLSHPQELLKSLSDLKNYSDVETKASSPPQHPEEDDYIFSCLSHPPLVQVVMDTEHKACEVEFESSCCEDVLVECEGISTLATGVDTEDVKPEKEIREELVKTADYQHGGVYGHSDIHQKQVCGDTKDDLSEEVVTPAEGTKEPLRSKFIREDGVVVNAEGLAVEDRVERLETTGHGERLLSAERQPEEQASKSVHSSCQTVSDNFKNSICHQRQLAVKLERIDITDKPLPPPLTRQSGRVRKKRVRLLWRKNKGPEITWIVPDDEPEPTPKPQHSVTTLKTDKLGCKPPAVVFACSKCSFHDGSEATLHQHLMKNHPDEFSRLLSAGFHQRSVSELQGNRTACASARKVQLPKRGAVSKKCPVCAKTFTRSADMRRHLKGHLTEQLPFCSGCGRCFQHIEDLRRHTVICQEIISPQPNPDPLSQDGKEPETISHTDKSIRVLDSSNEDCTNPPQVGQASTSTTEQTGSETVDPRVCPVCSLVLARASDMERHMKSHSAEKPNECFHCSKTYRYPYNLKKHMDMCHKALNSPVNESADHPHDSSQEQKAVKLGFTQVRRGRAYCSNEFVLGEESKPILTDVCMFTFCEMEPQYIAKEGPDPHLSVLRLLMSPLRLICATIWRVVQERDVLNYGILEEFITSIAETIPDLLHPRQWSQLIFGLRAKVILELCRSKSSTNTKTIQHHLDRIRLPAESSIRDADVEASWSNFLAFVKILLSDPVERDIFFQEVFPVDYGPKYDLALQRLISIFVSRLEEFLPISCIDKVAAMLSLAPTVREECFQTLSHPQELLTSLSHLKNHSGIETKCEDHNYASSPPQPPEEEDCIISCLSHPSIVQVALNTEHKACEVEFGSSYCEDVSVECEEVSDLATEVNTVIREDAMMVNADEVSVGNRLEGVGERLPSAETHPEEQLKSVHLLHQTASVHGSGGNLIKSIWQPRQLTVRLERIDITGKPLPPPFTRQSGSVQNKRLQLVLTKSNGAAITWIVPDDESDQTSESQHPVTIPKTGTIGCKPPPVVFACSKCPFQDGSGVNLDQHLMKNHPDDFSRLHSAKTFTRGADIRRKLKGHLTNRLHFCSGCGRCFQEIDDLKRHTAVCEEITPPQPNQDPLPGEDNNPKTTSHNDKRTRELDSSNEDCKSLTQVGEASTDHTASETVDPRVCSVPSRSLPCPLDMERHMGSHSTEKTQEELYLPEKKTDKQSRDTFQNQMPIKLGVDTNLKRDDVHSKVCPTCGKTFTRPYDMRRHQKRHSQPFSMQTHLKHHIDLRFESLKGSEASTDHTASETVDPRVCSVSCQILPCPLDMERHTGSHSTEKTHEELYLPEKESDKQSRDTFQDQKPVKLGLDTNLTRDDVQSKVCPTCGKTFTRAVDMRRHQKRHIRNVNGLLSEFSHLTRDDLRSKVCPICGKTFTRASSMRAHLKCHTDLRFKSSNGSETFPHSSDLEKQKQDSCTEPTEEKQAVVSPEEPLVCDTCGKKFFFLTHYKWHVSAHRQASKPTKRWHKCDKCEEIFRTVPDLNKHQRCHWGDDTLQCAHCGRRFKHSIRLASHRQIHSQCTMCDGKFTDITSICLHYLEVHNIKGPYSCSHCHQTFTKVCSLVLHLSKHTGEQPYQCPQCPKRFMTAPGLTTHKRTHRDGSSVPRERSHLCHVCGPDPHLSVLRLLMSPLRLICATVWRVVQERDVLNYGILEEFITSIAETIPDLLHPRQWAQLIFGLRAKVILELCRSKSSTNTKTIQHHLDRIRLPAESSIRDADVEASWSNFLAFVKILLSDPVERDIFFQEVFPVDYGPKYDLALQRLISIFVSRLEEFLPISCIDKVAAMLSLAPTVREECFQTLSHPQELLTSLSHLKNHSDNETKCEDHNYASSPPQPPEEEDCIISCLSHPSIVQVAMNTEHKACEVEFGSSYCEDVSVECEEVSDLATEVNTVIREDAMMVNADEVSEGVGERLPSAETHPEEQLKSVHLLHQTASVHGSGGNFIKSIWQPRQLTVRLERIDITGKPLPPPFTRQRGSVQNKRLQLVLTKSNGAAITWIVPDDESDQTSESQHPVTIPKTGTIGCKPPPVVFACSKCPFQDGSGVNLDQHLMKNHPDDFSRLHSAKTFTRGADIRRKLKGHLTNRLHFCAGCGRCFQEIDDLKRHTAVCEEITPPQPNQHPLPGEDNKPKTTSHNDKRTRELDSSNEDCKSLTQVGEASTDHTASETVDPRVCSVPSRSLPCPLDMERHMGSHSTEKTQEELYLPEKETDKQSRDTFQNQKPIKLGVDTNLKRDDVHSKVCPTCGKTFTRPYDMRRHQKRHSRPFSMQTHLKHHIDLRFESLKGSEASTDHTASETVDPRVCSVSSQILPCPLDMERHMGSHSTEKTHEELYLPEKESDKQSRDTFQDQKPVKLGLDTNLTRDDVQSKVCPTCGKTFTRAVDMRRHQKRHIRNVNGLLSEFSHLTRDDLRSKVCPICGKTFTRASSMRAHLKCHTDLCFKSSNGSETFPHSSDLEKQKQDSCTEPTEEKQAVVSPEEPLVCDTCGKKFFFLTHYKWHVSAHRQASKPTKRWHKCDKCEEIFRTVPDLNKHQRCHWGDDPLQCAHCGRRFKHSIRLASHRQIHSQCTMCDGKFTDITSICHPGSCEMEPQYIAKEGPDPHLSVLRLLMSPLRLICATVWRVVQERDVLNYGILEEFITSIAETIPDLLHPRQWAQLIFGLRAKVILELCRCENSTDTETIQHHLDRIRRPAESSIRDADVEASWSNFLAFVKILLSDPVERDIFFQEVFPVEYGPKYDYALQRLISIFVSRLEEFLPISCIDKVAAMLSLAPTVREECFQTLSHPQELLTSLSHLKNHSDNETKCEDHNYASSPPQPPEEEDCIISCLSHPSIVQVAMNTEHKACEVEFGSSYCEDVSVECEEVSDLATEVNTVIREDAMMVNADGVSVENRLEGVGERLPSAETHPEEQLKSVHLLHQTASVHGSGGNLIKSIWQPRQLTVRLERIDITGKPLPPPLTRQSARVQKKRLRLLLTKSNGAAITWIVPDDESDQTPESQHPVRIPKTGTIGNLFFI</sequence>
<dbReference type="PANTHER" id="PTHR15512">
    <property type="entry name" value="TERF1-INTERACTING NUCLEAR FACTOR 2"/>
    <property type="match status" value="1"/>
</dbReference>
<feature type="compositionally biased region" description="Basic and acidic residues" evidence="5">
    <location>
        <begin position="1964"/>
        <end position="1981"/>
    </location>
</feature>
<feature type="region of interest" description="Disordered" evidence="5">
    <location>
        <begin position="580"/>
        <end position="600"/>
    </location>
</feature>
<feature type="compositionally biased region" description="Basic and acidic residues" evidence="5">
    <location>
        <begin position="2283"/>
        <end position="2300"/>
    </location>
</feature>
<feature type="domain" description="C2H2-type" evidence="6">
    <location>
        <begin position="3244"/>
        <end position="3266"/>
    </location>
</feature>
<keyword evidence="3" id="KW-0862">Zinc</keyword>
<dbReference type="Pfam" id="PF00096">
    <property type="entry name" value="zf-C2H2"/>
    <property type="match status" value="9"/>
</dbReference>
<dbReference type="InterPro" id="IPR039098">
    <property type="entry name" value="TINF2"/>
</dbReference>
<feature type="compositionally biased region" description="Basic and acidic residues" evidence="5">
    <location>
        <begin position="1269"/>
        <end position="1284"/>
    </location>
</feature>
<evidence type="ECO:0000256" key="4">
    <source>
        <dbReference type="PROSITE-ProRule" id="PRU00042"/>
    </source>
</evidence>
<proteinExistence type="predicted"/>
<feature type="region of interest" description="Disordered" evidence="5">
    <location>
        <begin position="2988"/>
        <end position="3052"/>
    </location>
</feature>
<feature type="region of interest" description="Disordered" evidence="5">
    <location>
        <begin position="1257"/>
        <end position="1315"/>
    </location>
</feature>
<evidence type="ECO:0000256" key="3">
    <source>
        <dbReference type="ARBA" id="ARBA00022833"/>
    </source>
</evidence>
<evidence type="ECO:0000313" key="7">
    <source>
        <dbReference type="EMBL" id="KAL2102943.1"/>
    </source>
</evidence>
<feature type="domain" description="C2H2-type" evidence="6">
    <location>
        <begin position="2423"/>
        <end position="2450"/>
    </location>
</feature>
<feature type="domain" description="C2H2-type" evidence="6">
    <location>
        <begin position="481"/>
        <end position="508"/>
    </location>
</feature>
<name>A0ABD1KUV3_9TELE</name>
<feature type="region of interest" description="Disordered" evidence="5">
    <location>
        <begin position="2146"/>
        <end position="2182"/>
    </location>
</feature>
<feature type="domain" description="C2H2-type" evidence="6">
    <location>
        <begin position="2243"/>
        <end position="2270"/>
    </location>
</feature>
<organism evidence="7 8">
    <name type="scientific">Coilia grayii</name>
    <name type="common">Gray's grenadier anchovy</name>
    <dbReference type="NCBI Taxonomy" id="363190"/>
    <lineage>
        <taxon>Eukaryota</taxon>
        <taxon>Metazoa</taxon>
        <taxon>Chordata</taxon>
        <taxon>Craniata</taxon>
        <taxon>Vertebrata</taxon>
        <taxon>Euteleostomi</taxon>
        <taxon>Actinopterygii</taxon>
        <taxon>Neopterygii</taxon>
        <taxon>Teleostei</taxon>
        <taxon>Clupei</taxon>
        <taxon>Clupeiformes</taxon>
        <taxon>Clupeoidei</taxon>
        <taxon>Engraulidae</taxon>
        <taxon>Coilinae</taxon>
        <taxon>Coilia</taxon>
    </lineage>
</organism>
<feature type="domain" description="C2H2-type" evidence="6">
    <location>
        <begin position="558"/>
        <end position="585"/>
    </location>
</feature>
<feature type="domain" description="C2H2-type" evidence="6">
    <location>
        <begin position="2371"/>
        <end position="2394"/>
    </location>
</feature>
<dbReference type="PANTHER" id="PTHR15512:SF2">
    <property type="match status" value="1"/>
</dbReference>
<feature type="domain" description="C2H2-type" evidence="6">
    <location>
        <begin position="531"/>
        <end position="553"/>
    </location>
</feature>
<dbReference type="Pfam" id="PF14973">
    <property type="entry name" value="TINF2_N"/>
    <property type="match status" value="5"/>
</dbReference>
<dbReference type="EMBL" id="JBHFQA010000002">
    <property type="protein sequence ID" value="KAL2102943.1"/>
    <property type="molecule type" value="Genomic_DNA"/>
</dbReference>
<feature type="compositionally biased region" description="Acidic residues" evidence="5">
    <location>
        <begin position="294"/>
        <end position="307"/>
    </location>
</feature>
<comment type="caution">
    <text evidence="7">The sequence shown here is derived from an EMBL/GenBank/DDBJ whole genome shotgun (WGS) entry which is preliminary data.</text>
</comment>
<keyword evidence="2 4" id="KW-0863">Zinc-finger</keyword>
<dbReference type="PROSITE" id="PS50157">
    <property type="entry name" value="ZINC_FINGER_C2H2_2"/>
    <property type="match status" value="18"/>
</dbReference>
<feature type="domain" description="C2H2-type" evidence="6">
    <location>
        <begin position="2070"/>
        <end position="2097"/>
    </location>
</feature>
<feature type="domain" description="C2H2-type" evidence="6">
    <location>
        <begin position="1203"/>
        <end position="1230"/>
    </location>
</feature>
<feature type="domain" description="C2H2-type" evidence="6">
    <location>
        <begin position="1318"/>
        <end position="1345"/>
    </location>
</feature>
<feature type="compositionally biased region" description="Basic and acidic residues" evidence="5">
    <location>
        <begin position="2999"/>
        <end position="3026"/>
    </location>
</feature>
<dbReference type="InterPro" id="IPR036236">
    <property type="entry name" value="Znf_C2H2_sf"/>
</dbReference>
<feature type="domain" description="C2H2-type" evidence="6">
    <location>
        <begin position="3115"/>
        <end position="3142"/>
    </location>
</feature>
<feature type="compositionally biased region" description="Polar residues" evidence="5">
    <location>
        <begin position="1287"/>
        <end position="1298"/>
    </location>
</feature>
<evidence type="ECO:0000259" key="6">
    <source>
        <dbReference type="PROSITE" id="PS50157"/>
    </source>
</evidence>
<evidence type="ECO:0000256" key="1">
    <source>
        <dbReference type="ARBA" id="ARBA00022723"/>
    </source>
</evidence>
<evidence type="ECO:0000313" key="8">
    <source>
        <dbReference type="Proteomes" id="UP001591681"/>
    </source>
</evidence>
<feature type="domain" description="C2H2-type" evidence="6">
    <location>
        <begin position="2199"/>
        <end position="2221"/>
    </location>
</feature>
<keyword evidence="8" id="KW-1185">Reference proteome</keyword>
<feature type="region of interest" description="Disordered" evidence="5">
    <location>
        <begin position="1943"/>
        <end position="2006"/>
    </location>
</feature>
<feature type="domain" description="C2H2-type" evidence="6">
    <location>
        <begin position="2343"/>
        <end position="2370"/>
    </location>
</feature>
<feature type="region of interest" description="Disordered" evidence="5">
    <location>
        <begin position="429"/>
        <end position="455"/>
    </location>
</feature>
<feature type="domain" description="C2H2-type" evidence="6">
    <location>
        <begin position="3416"/>
        <end position="3439"/>
    </location>
</feature>
<dbReference type="SMART" id="SM00355">
    <property type="entry name" value="ZnF_C2H2"/>
    <property type="match status" value="30"/>
</dbReference>
<feature type="domain" description="C2H2-type" evidence="6">
    <location>
        <begin position="609"/>
        <end position="636"/>
    </location>
</feature>
<accession>A0ABD1KUV3</accession>
<evidence type="ECO:0000256" key="5">
    <source>
        <dbReference type="SAM" id="MobiDB-lite"/>
    </source>
</evidence>
<feature type="compositionally biased region" description="Low complexity" evidence="5">
    <location>
        <begin position="1300"/>
        <end position="1314"/>
    </location>
</feature>
<feature type="domain" description="C2H2-type" evidence="6">
    <location>
        <begin position="3388"/>
        <end position="3415"/>
    </location>
</feature>
<feature type="region of interest" description="Disordered" evidence="5">
    <location>
        <begin position="1018"/>
        <end position="1040"/>
    </location>
</feature>
<protein>
    <recommendedName>
        <fullName evidence="6">C2H2-type domain-containing protein</fullName>
    </recommendedName>
</protein>
<dbReference type="Pfam" id="PF13912">
    <property type="entry name" value="zf-C2H2_6"/>
    <property type="match status" value="1"/>
</dbReference>
<feature type="compositionally biased region" description="Basic and acidic residues" evidence="5">
    <location>
        <begin position="3328"/>
        <end position="3346"/>
    </location>
</feature>
<feature type="region of interest" description="Disordered" evidence="5">
    <location>
        <begin position="3194"/>
        <end position="3227"/>
    </location>
</feature>
<feature type="domain" description="C2H2-type" evidence="6">
    <location>
        <begin position="2451"/>
        <end position="2478"/>
    </location>
</feature>